<keyword evidence="3" id="KW-1185">Reference proteome</keyword>
<evidence type="ECO:0008006" key="4">
    <source>
        <dbReference type="Google" id="ProtNLM"/>
    </source>
</evidence>
<proteinExistence type="predicted"/>
<gene>
    <name evidence="2" type="ORF">SAMN04489730_0595</name>
</gene>
<evidence type="ECO:0000256" key="1">
    <source>
        <dbReference type="SAM" id="MobiDB-lite"/>
    </source>
</evidence>
<sequence>MAGEGYGLDPAALHETAQGIDEAIGELKAIGFAEGAEAGRGFSELELSGLETGHAGLQDAFAQFCERWEWGVRTLVQDGNQIAARLGLAAGRYHDMEQYAAGLLKDVAADLGGNPHQSDEQTEQQSWQQLAAGARPDYSADSWDKAGQQMAAQWKAEGRDLAEGPMGLGKAAAGLAGAGDEFARTEDHVFGPAPEER</sequence>
<dbReference type="AlphaFoldDB" id="A0A1K1PG94"/>
<protein>
    <recommendedName>
        <fullName evidence="4">Excreted virulence factor EspC, type VII ESX diderm</fullName>
    </recommendedName>
</protein>
<dbReference type="RefSeq" id="WP_072474786.1">
    <property type="nucleotide sequence ID" value="NZ_FPJG01000006.1"/>
</dbReference>
<evidence type="ECO:0000313" key="3">
    <source>
        <dbReference type="Proteomes" id="UP000182740"/>
    </source>
</evidence>
<dbReference type="EMBL" id="FPJG01000006">
    <property type="protein sequence ID" value="SFW46604.1"/>
    <property type="molecule type" value="Genomic_DNA"/>
</dbReference>
<evidence type="ECO:0000313" key="2">
    <source>
        <dbReference type="EMBL" id="SFW46604.1"/>
    </source>
</evidence>
<dbReference type="STRING" id="546364.SAMN04489730_0595"/>
<dbReference type="Proteomes" id="UP000182740">
    <property type="component" value="Unassembled WGS sequence"/>
</dbReference>
<reference evidence="3" key="1">
    <citation type="submission" date="2016-11" db="EMBL/GenBank/DDBJ databases">
        <authorList>
            <person name="Varghese N."/>
            <person name="Submissions S."/>
        </authorList>
    </citation>
    <scope>NUCLEOTIDE SEQUENCE [LARGE SCALE GENOMIC DNA]</scope>
    <source>
        <strain evidence="3">DSM 44671</strain>
    </source>
</reference>
<feature type="region of interest" description="Disordered" evidence="1">
    <location>
        <begin position="111"/>
        <end position="172"/>
    </location>
</feature>
<name>A0A1K1PG94_9PSEU</name>
<accession>A0A1K1PG94</accession>
<organism evidence="2 3">
    <name type="scientific">Amycolatopsis australiensis</name>
    <dbReference type="NCBI Taxonomy" id="546364"/>
    <lineage>
        <taxon>Bacteria</taxon>
        <taxon>Bacillati</taxon>
        <taxon>Actinomycetota</taxon>
        <taxon>Actinomycetes</taxon>
        <taxon>Pseudonocardiales</taxon>
        <taxon>Pseudonocardiaceae</taxon>
        <taxon>Amycolatopsis</taxon>
    </lineage>
</organism>
<dbReference type="OrthoDB" id="3262422at2"/>